<dbReference type="InterPro" id="IPR013088">
    <property type="entry name" value="Znf_NHR/GATA"/>
</dbReference>
<comment type="similarity">
    <text evidence="2">Belongs to the SNF5 family.</text>
</comment>
<dbReference type="GO" id="GO:0008270">
    <property type="term" value="F:zinc ion binding"/>
    <property type="evidence" value="ECO:0007669"/>
    <property type="project" value="InterPro"/>
</dbReference>
<keyword evidence="8" id="KW-1185">Reference proteome</keyword>
<organism evidence="7 8">
    <name type="scientific">Coemansia asiatica</name>
    <dbReference type="NCBI Taxonomy" id="1052880"/>
    <lineage>
        <taxon>Eukaryota</taxon>
        <taxon>Fungi</taxon>
        <taxon>Fungi incertae sedis</taxon>
        <taxon>Zoopagomycota</taxon>
        <taxon>Kickxellomycotina</taxon>
        <taxon>Kickxellomycetes</taxon>
        <taxon>Kickxellales</taxon>
        <taxon>Kickxellaceae</taxon>
        <taxon>Coemansia</taxon>
    </lineage>
</organism>
<feature type="region of interest" description="Disordered" evidence="6">
    <location>
        <begin position="969"/>
        <end position="1015"/>
    </location>
</feature>
<comment type="caution">
    <text evidence="7">The sequence shown here is derived from an EMBL/GenBank/DDBJ whole genome shotgun (WGS) entry which is preliminary data.</text>
</comment>
<dbReference type="Proteomes" id="UP001145021">
    <property type="component" value="Unassembled WGS sequence"/>
</dbReference>
<evidence type="ECO:0000256" key="6">
    <source>
        <dbReference type="SAM" id="MobiDB-lite"/>
    </source>
</evidence>
<dbReference type="InterPro" id="IPR006939">
    <property type="entry name" value="SNF5"/>
</dbReference>
<dbReference type="PANTHER" id="PTHR10019">
    <property type="entry name" value="SNF5"/>
    <property type="match status" value="1"/>
</dbReference>
<dbReference type="GO" id="GO:0000228">
    <property type="term" value="C:nuclear chromosome"/>
    <property type="evidence" value="ECO:0007669"/>
    <property type="project" value="InterPro"/>
</dbReference>
<proteinExistence type="inferred from homology"/>
<feature type="compositionally biased region" description="Polar residues" evidence="6">
    <location>
        <begin position="171"/>
        <end position="183"/>
    </location>
</feature>
<evidence type="ECO:0000256" key="4">
    <source>
        <dbReference type="ARBA" id="ARBA00023163"/>
    </source>
</evidence>
<feature type="compositionally biased region" description="Basic and acidic residues" evidence="6">
    <location>
        <begin position="1407"/>
        <end position="1420"/>
    </location>
</feature>
<reference evidence="7" key="1">
    <citation type="submission" date="2022-07" db="EMBL/GenBank/DDBJ databases">
        <title>Phylogenomic reconstructions and comparative analyses of Kickxellomycotina fungi.</title>
        <authorList>
            <person name="Reynolds N.K."/>
            <person name="Stajich J.E."/>
            <person name="Barry K."/>
            <person name="Grigoriev I.V."/>
            <person name="Crous P."/>
            <person name="Smith M.E."/>
        </authorList>
    </citation>
    <scope>NUCLEOTIDE SEQUENCE</scope>
    <source>
        <strain evidence="7">NBRC 105413</strain>
    </source>
</reference>
<evidence type="ECO:0000256" key="1">
    <source>
        <dbReference type="ARBA" id="ARBA00004123"/>
    </source>
</evidence>
<protein>
    <submittedName>
        <fullName evidence="7">SWI/SNF chromatin-remodeling complex subunit</fullName>
    </submittedName>
</protein>
<dbReference type="GO" id="GO:0006338">
    <property type="term" value="P:chromatin remodeling"/>
    <property type="evidence" value="ECO:0007669"/>
    <property type="project" value="InterPro"/>
</dbReference>
<feature type="compositionally biased region" description="Basic and acidic residues" evidence="6">
    <location>
        <begin position="969"/>
        <end position="978"/>
    </location>
</feature>
<feature type="compositionally biased region" description="Acidic residues" evidence="6">
    <location>
        <begin position="1462"/>
        <end position="1476"/>
    </location>
</feature>
<evidence type="ECO:0000256" key="5">
    <source>
        <dbReference type="ARBA" id="ARBA00023242"/>
    </source>
</evidence>
<dbReference type="GO" id="GO:0006355">
    <property type="term" value="P:regulation of DNA-templated transcription"/>
    <property type="evidence" value="ECO:0007669"/>
    <property type="project" value="InterPro"/>
</dbReference>
<evidence type="ECO:0000256" key="2">
    <source>
        <dbReference type="ARBA" id="ARBA00010239"/>
    </source>
</evidence>
<evidence type="ECO:0000256" key="3">
    <source>
        <dbReference type="ARBA" id="ARBA00023015"/>
    </source>
</evidence>
<feature type="compositionally biased region" description="Low complexity" evidence="6">
    <location>
        <begin position="604"/>
        <end position="617"/>
    </location>
</feature>
<dbReference type="Gene3D" id="3.30.50.10">
    <property type="entry name" value="Erythroid Transcription Factor GATA-1, subunit A"/>
    <property type="match status" value="1"/>
</dbReference>
<feature type="compositionally biased region" description="Low complexity" evidence="6">
    <location>
        <begin position="184"/>
        <end position="203"/>
    </location>
</feature>
<accession>A0A9W7XGR2</accession>
<keyword evidence="4" id="KW-0804">Transcription</keyword>
<feature type="region of interest" description="Disordered" evidence="6">
    <location>
        <begin position="158"/>
        <end position="206"/>
    </location>
</feature>
<feature type="compositionally biased region" description="Basic residues" evidence="6">
    <location>
        <begin position="979"/>
        <end position="989"/>
    </location>
</feature>
<keyword evidence="5" id="KW-0539">Nucleus</keyword>
<name>A0A9W7XGR2_9FUNG</name>
<evidence type="ECO:0000313" key="7">
    <source>
        <dbReference type="EMBL" id="KAJ1642512.1"/>
    </source>
</evidence>
<sequence>MQAQMAITAMVPNFMQLPIQLQMNLMGLFNQQRALVALANQLTAGLQSQGTTPQQRATYLAQMHQVQGTMTSFSQQFQQQINYAKSFAGLPQQMPPGVANGMAAINGSSQSLAIGMGAISAGSDMSQQLAASLGNATGDASAAASNIAAAASTATNGASNQAASSASGSTFFRQDGSSGNVSEPTPLQTAQQQGTPQQMKKTQSLQAGNALSSALVSPLAAGAGLGGGLSQSEQKPNLAMASTASASATIVNPAPAQQKQISVAVSAAQRSPANGLGSTINQQQQQQQQAVNFYMAPPAPPAVIPVDKITGILDEEQKGQLAAWQKEADRIARSNQFRARETAGYQMREEAYRKILEAQRHQNVEMAQETARERELEKHLFSKPMAWGPGYSGYGNGQTLPPLASHGGRAAGVPLAPNLQEALVVGGTVPQAAAARWVAPVALIMPAQRKLAPGRLPTLRFSRRQLRRQAEQKEVLVPIRLDLDADGFRLRDTFTWDLNNELITPQRFAQHLCVDLELPAESFVAPIVQAIEEQLDDFRQYGHVMESKPSVLRQMLLDEYASAKRLCSAKEEEGVKIEEIRADDEEAKADENPKGLVDGPVQSEAEGPSAAAAPIEPKVSEPKPGSESESESDSGSKSGCGVPGHDSDLSDHEHEHDRARSPSNDDVAVPSSAFVSGSSPAPASVDNAVLPAAKDSECTDSHSVAENKVDKDDELVWVDDELRVVIRIDIIIGHIALRDQFEWDVAPLLRPLDASDLRDQFLALLEEESQRVPPSNRDLVEANRSGSGSGSAKDNVDDDDDDDVPMSSAAFSEHGPFSEKAEATDDLDNNSEQSVREEEEEEEAGLLRQWVHGAIEGQLVTPEQVSRVICAEKGLGGEFETAIAHAIREQLYAFVKSFLLAGYTYHPHMMTRKQAQMQATRIQQRLIQIDDKELARSILPPVVSVERDLGATQTFAPLIAHLHTVDAERLEKDSERETRRKRRQGRGRGRAGAAAGGGGGASGLTPSGAGALGALLPPDREVHRTNRTMIALPSWFDDELPPDTRSFVETPGEGAHFLDSYEMRANYEAQSLAAIGNGSAPAAIAALGSAGAIFAVSGAAPGSGTINSSSGGGGGVSGPLLLSGGIAGSGTGAFDYPGNLGMAGAGIDDLSGLRRGAAASLAFAGSSSAGIGSGAFPSFSSQLLGRRYASGSGAAAAAAAGSGAFLSNLDFGMGGVYSGSVASGTHYGLGASAASPSMMIAASPSAHSTSASPVQIAREKLRNPTGRPRGRPSILEKALRDASADRMARVAKMGGDAQRKAKDGAIPGQLSGRPLEELVAKWRCMSCGLTPDRTPLIRRGPESMHSLCDQCGQVYVDSRRLPGVDLAVINGNLAHRCGKLAVPRSDDAFVNGPDVSVPGSPLPPPPLHREGENDGAENVRESTLMSTEDDVDSKDFSASEDTMNIAAASAVPTPSDIADSKVDDDDDDDVVNEDLF</sequence>
<feature type="compositionally biased region" description="Low complexity" evidence="6">
    <location>
        <begin position="1003"/>
        <end position="1015"/>
    </location>
</feature>
<feature type="compositionally biased region" description="Low complexity" evidence="6">
    <location>
        <begin position="627"/>
        <end position="639"/>
    </location>
</feature>
<gene>
    <name evidence="7" type="primary">SNF5</name>
    <name evidence="7" type="ORF">LPJ64_005645</name>
</gene>
<dbReference type="EMBL" id="JANBOH010000387">
    <property type="protein sequence ID" value="KAJ1642512.1"/>
    <property type="molecule type" value="Genomic_DNA"/>
</dbReference>
<comment type="subcellular location">
    <subcellularLocation>
        <location evidence="1">Nucleus</location>
    </subcellularLocation>
</comment>
<feature type="region of interest" description="Disordered" evidence="6">
    <location>
        <begin position="768"/>
        <end position="843"/>
    </location>
</feature>
<feature type="region of interest" description="Disordered" evidence="6">
    <location>
        <begin position="1384"/>
        <end position="1476"/>
    </location>
</feature>
<feature type="compositionally biased region" description="Basic and acidic residues" evidence="6">
    <location>
        <begin position="645"/>
        <end position="660"/>
    </location>
</feature>
<dbReference type="Pfam" id="PF04855">
    <property type="entry name" value="SNF5"/>
    <property type="match status" value="2"/>
</dbReference>
<keyword evidence="3" id="KW-0805">Transcription regulation</keyword>
<feature type="region of interest" description="Disordered" evidence="6">
    <location>
        <begin position="577"/>
        <end position="686"/>
    </location>
</feature>
<feature type="compositionally biased region" description="Low complexity" evidence="6">
    <location>
        <begin position="158"/>
        <end position="170"/>
    </location>
</feature>
<evidence type="ECO:0000313" key="8">
    <source>
        <dbReference type="Proteomes" id="UP001145021"/>
    </source>
</evidence>